<proteinExistence type="predicted"/>
<evidence type="ECO:0000313" key="2">
    <source>
        <dbReference type="Proteomes" id="UP000029278"/>
    </source>
</evidence>
<name>A0A090XHE9_PAEMA</name>
<accession>A0A090XHE9</accession>
<keyword evidence="2" id="KW-1185">Reference proteome</keyword>
<gene>
    <name evidence="1" type="ORF">DJ90_5621</name>
</gene>
<protein>
    <submittedName>
        <fullName evidence="1">Uncharacterized protein</fullName>
    </submittedName>
</protein>
<dbReference type="HOGENOM" id="CLU_1775609_0_0_9"/>
<dbReference type="EMBL" id="JMQA01000062">
    <property type="protein sequence ID" value="KFM83852.1"/>
    <property type="molecule type" value="Genomic_DNA"/>
</dbReference>
<organism evidence="1 2">
    <name type="scientific">Paenibacillus macerans</name>
    <name type="common">Bacillus macerans</name>
    <dbReference type="NCBI Taxonomy" id="44252"/>
    <lineage>
        <taxon>Bacteria</taxon>
        <taxon>Bacillati</taxon>
        <taxon>Bacillota</taxon>
        <taxon>Bacilli</taxon>
        <taxon>Bacillales</taxon>
        <taxon>Paenibacillaceae</taxon>
        <taxon>Paenibacillus</taxon>
    </lineage>
</organism>
<evidence type="ECO:0000313" key="1">
    <source>
        <dbReference type="EMBL" id="KFM83852.1"/>
    </source>
</evidence>
<dbReference type="Proteomes" id="UP000029278">
    <property type="component" value="Unassembled WGS sequence"/>
</dbReference>
<sequence>MQILTFRELRRATSGFETVFLTFFHPRVTSQEACFFQRRTEFRIRFEQSAGNPVTDCAGLAGNTAAMSDNDNVVVAERFRQSQRLFYDQLQRFQTEIIVDIAFIDDNASFTRYKANTSYRMFTTTCPIVLYLCHETVLPFNYPRSS</sequence>
<dbReference type="AlphaFoldDB" id="A0A090XHE9"/>
<comment type="caution">
    <text evidence="1">The sequence shown here is derived from an EMBL/GenBank/DDBJ whole genome shotgun (WGS) entry which is preliminary data.</text>
</comment>
<reference evidence="1 2" key="1">
    <citation type="submission" date="2014-04" db="EMBL/GenBank/DDBJ databases">
        <authorList>
            <person name="Bishop-Lilly K.A."/>
            <person name="Broomall S.M."/>
            <person name="Chain P.S."/>
            <person name="Chertkov O."/>
            <person name="Coyne S.R."/>
            <person name="Daligault H.E."/>
            <person name="Davenport K.W."/>
            <person name="Erkkila T."/>
            <person name="Frey K.G."/>
            <person name="Gibbons H.S."/>
            <person name="Gu W."/>
            <person name="Jaissle J."/>
            <person name="Johnson S.L."/>
            <person name="Koroleva G.I."/>
            <person name="Ladner J.T."/>
            <person name="Lo C.-C."/>
            <person name="Minogue T.D."/>
            <person name="Munk C."/>
            <person name="Palacios G.F."/>
            <person name="Redden C.L."/>
            <person name="Rosenzweig C.N."/>
            <person name="Scholz M.B."/>
            <person name="Teshima H."/>
            <person name="Xu Y."/>
        </authorList>
    </citation>
    <scope>NUCLEOTIDE SEQUENCE [LARGE SCALE GENOMIC DNA]</scope>
    <source>
        <strain evidence="1 2">8244</strain>
    </source>
</reference>